<organism evidence="7 8">
    <name type="scientific">Candidatus Paraprevotella stercoravium</name>
    <dbReference type="NCBI Taxonomy" id="2838725"/>
    <lineage>
        <taxon>Bacteria</taxon>
        <taxon>Pseudomonadati</taxon>
        <taxon>Bacteroidota</taxon>
        <taxon>Bacteroidia</taxon>
        <taxon>Bacteroidales</taxon>
        <taxon>Prevotellaceae</taxon>
        <taxon>Paraprevotella</taxon>
    </lineage>
</organism>
<dbReference type="Pfam" id="PF21981">
    <property type="entry name" value="RecX_HTH3"/>
    <property type="match status" value="1"/>
</dbReference>
<name>A0A9E2P1N1_9BACT</name>
<evidence type="ECO:0000259" key="6">
    <source>
        <dbReference type="Pfam" id="PF21981"/>
    </source>
</evidence>
<protein>
    <recommendedName>
        <fullName evidence="3">Regulatory protein RecX</fullName>
    </recommendedName>
</protein>
<dbReference type="AlphaFoldDB" id="A0A9E2P1N1"/>
<comment type="caution">
    <text evidence="7">The sequence shown here is derived from an EMBL/GenBank/DDBJ whole genome shotgun (WGS) entry which is preliminary data.</text>
</comment>
<dbReference type="GO" id="GO:0006282">
    <property type="term" value="P:regulation of DNA repair"/>
    <property type="evidence" value="ECO:0007669"/>
    <property type="project" value="InterPro"/>
</dbReference>
<comment type="similarity">
    <text evidence="2">Belongs to the RecX family.</text>
</comment>
<dbReference type="InterPro" id="IPR003783">
    <property type="entry name" value="Regulatory_RecX"/>
</dbReference>
<dbReference type="PANTHER" id="PTHR33602">
    <property type="entry name" value="REGULATORY PROTEIN RECX FAMILY PROTEIN"/>
    <property type="match status" value="1"/>
</dbReference>
<dbReference type="Pfam" id="PF02631">
    <property type="entry name" value="RecX_HTH2"/>
    <property type="match status" value="1"/>
</dbReference>
<accession>A0A9E2P1N1</accession>
<evidence type="ECO:0000256" key="4">
    <source>
        <dbReference type="ARBA" id="ARBA00022490"/>
    </source>
</evidence>
<dbReference type="InterPro" id="IPR053925">
    <property type="entry name" value="RecX_HTH_3rd"/>
</dbReference>
<dbReference type="InterPro" id="IPR036388">
    <property type="entry name" value="WH-like_DNA-bd_sf"/>
</dbReference>
<sequence>MKELSEKELINKAECYCIQAERCCSEVCRKLTVWGASEIQSASIIAHLLQERFIDEARFAVAFSGDKMRYSHWGRVKIGYALKEKELSQEHIRNALAQLDPEEYAEILQKTLKEKWTQVKGKNDYECRQKVIRFALGRGFAMQEILNALDALGRGGDDEY</sequence>
<evidence type="ECO:0000313" key="7">
    <source>
        <dbReference type="EMBL" id="MBU3852410.1"/>
    </source>
</evidence>
<evidence type="ECO:0000256" key="2">
    <source>
        <dbReference type="ARBA" id="ARBA00009695"/>
    </source>
</evidence>
<feature type="domain" description="RecX second three-helical" evidence="5">
    <location>
        <begin position="55"/>
        <end position="96"/>
    </location>
</feature>
<dbReference type="EMBL" id="JAHLFU010000017">
    <property type="protein sequence ID" value="MBU3852410.1"/>
    <property type="molecule type" value="Genomic_DNA"/>
</dbReference>
<gene>
    <name evidence="7" type="ORF">H9789_01010</name>
</gene>
<dbReference type="Proteomes" id="UP000823865">
    <property type="component" value="Unassembled WGS sequence"/>
</dbReference>
<dbReference type="Gene3D" id="1.10.10.10">
    <property type="entry name" value="Winged helix-like DNA-binding domain superfamily/Winged helix DNA-binding domain"/>
    <property type="match status" value="2"/>
</dbReference>
<evidence type="ECO:0000313" key="8">
    <source>
        <dbReference type="Proteomes" id="UP000823865"/>
    </source>
</evidence>
<evidence type="ECO:0000256" key="3">
    <source>
        <dbReference type="ARBA" id="ARBA00018111"/>
    </source>
</evidence>
<dbReference type="GO" id="GO:0005737">
    <property type="term" value="C:cytoplasm"/>
    <property type="evidence" value="ECO:0007669"/>
    <property type="project" value="UniProtKB-SubCell"/>
</dbReference>
<keyword evidence="4" id="KW-0963">Cytoplasm</keyword>
<reference evidence="7" key="1">
    <citation type="journal article" date="2021" name="PeerJ">
        <title>Extensive microbial diversity within the chicken gut microbiome revealed by metagenomics and culture.</title>
        <authorList>
            <person name="Gilroy R."/>
            <person name="Ravi A."/>
            <person name="Getino M."/>
            <person name="Pursley I."/>
            <person name="Horton D.L."/>
            <person name="Alikhan N.F."/>
            <person name="Baker D."/>
            <person name="Gharbi K."/>
            <person name="Hall N."/>
            <person name="Watson M."/>
            <person name="Adriaenssens E.M."/>
            <person name="Foster-Nyarko E."/>
            <person name="Jarju S."/>
            <person name="Secka A."/>
            <person name="Antonio M."/>
            <person name="Oren A."/>
            <person name="Chaudhuri R.R."/>
            <person name="La Ragione R."/>
            <person name="Hildebrand F."/>
            <person name="Pallen M.J."/>
        </authorList>
    </citation>
    <scope>NUCLEOTIDE SEQUENCE</scope>
    <source>
        <strain evidence="7">G3-2149</strain>
    </source>
</reference>
<reference evidence="7" key="2">
    <citation type="submission" date="2021-04" db="EMBL/GenBank/DDBJ databases">
        <authorList>
            <person name="Gilroy R."/>
        </authorList>
    </citation>
    <scope>NUCLEOTIDE SEQUENCE</scope>
    <source>
        <strain evidence="7">G3-2149</strain>
    </source>
</reference>
<feature type="domain" description="RecX third three-helical" evidence="6">
    <location>
        <begin position="102"/>
        <end position="149"/>
    </location>
</feature>
<comment type="subcellular location">
    <subcellularLocation>
        <location evidence="1">Cytoplasm</location>
    </subcellularLocation>
</comment>
<evidence type="ECO:0000259" key="5">
    <source>
        <dbReference type="Pfam" id="PF02631"/>
    </source>
</evidence>
<dbReference type="InterPro" id="IPR053924">
    <property type="entry name" value="RecX_HTH_2nd"/>
</dbReference>
<evidence type="ECO:0000256" key="1">
    <source>
        <dbReference type="ARBA" id="ARBA00004496"/>
    </source>
</evidence>
<proteinExistence type="inferred from homology"/>
<dbReference type="PANTHER" id="PTHR33602:SF1">
    <property type="entry name" value="REGULATORY PROTEIN RECX FAMILY PROTEIN"/>
    <property type="match status" value="1"/>
</dbReference>